<dbReference type="EMBL" id="RCHI01000003">
    <property type="protein sequence ID" value="RLL71779.1"/>
    <property type="molecule type" value="Genomic_DNA"/>
</dbReference>
<keyword evidence="8" id="KW-1185">Reference proteome</keyword>
<evidence type="ECO:0000256" key="3">
    <source>
        <dbReference type="ARBA" id="ARBA00022989"/>
    </source>
</evidence>
<evidence type="ECO:0000256" key="1">
    <source>
        <dbReference type="ARBA" id="ARBA00004141"/>
    </source>
</evidence>
<reference evidence="7 8" key="1">
    <citation type="submission" date="2018-10" db="EMBL/GenBank/DDBJ databases">
        <title>Rhodobacter sp . BO-81.</title>
        <authorList>
            <person name="Im W.T."/>
        </authorList>
    </citation>
    <scope>NUCLEOTIDE SEQUENCE [LARGE SCALE GENOMIC DNA]</scope>
    <source>
        <strain evidence="7 8">BO-81</strain>
    </source>
</reference>
<dbReference type="PANTHER" id="PTHR21016">
    <property type="entry name" value="BETA-AMYLOID BINDING PROTEIN-RELATED"/>
    <property type="match status" value="1"/>
</dbReference>
<dbReference type="GO" id="GO:0016020">
    <property type="term" value="C:membrane"/>
    <property type="evidence" value="ECO:0007669"/>
    <property type="project" value="UniProtKB-SubCell"/>
</dbReference>
<feature type="transmembrane region" description="Helical" evidence="5">
    <location>
        <begin position="20"/>
        <end position="39"/>
    </location>
</feature>
<organism evidence="7 8">
    <name type="scientific">Paenirhodobacter hankyongi</name>
    <dbReference type="NCBI Taxonomy" id="2294033"/>
    <lineage>
        <taxon>Bacteria</taxon>
        <taxon>Pseudomonadati</taxon>
        <taxon>Pseudomonadota</taxon>
        <taxon>Alphaproteobacteria</taxon>
        <taxon>Rhodobacterales</taxon>
        <taxon>Rhodobacter group</taxon>
        <taxon>Paenirhodobacter</taxon>
    </lineage>
</organism>
<evidence type="ECO:0000256" key="2">
    <source>
        <dbReference type="ARBA" id="ARBA00022692"/>
    </source>
</evidence>
<sequence length="103" mass="11735">MTDRDLWIEQRIANDRKSAAAAYLLWFFLGFFGAHRLYLGRWVSGLFMLALFGLGTVLAPVLVGYLPLGLVGLWWLLDAFLIPSMIASDTAEMRWRLRTGREA</sequence>
<evidence type="ECO:0000256" key="4">
    <source>
        <dbReference type="ARBA" id="ARBA00023136"/>
    </source>
</evidence>
<feature type="transmembrane region" description="Helical" evidence="5">
    <location>
        <begin position="46"/>
        <end position="66"/>
    </location>
</feature>
<keyword evidence="3 5" id="KW-1133">Transmembrane helix</keyword>
<evidence type="ECO:0000313" key="8">
    <source>
        <dbReference type="Proteomes" id="UP000279673"/>
    </source>
</evidence>
<dbReference type="InterPro" id="IPR007829">
    <property type="entry name" value="TM2"/>
</dbReference>
<dbReference type="PANTHER" id="PTHR21016:SF25">
    <property type="entry name" value="TM2 DOMAIN-CONTAINING PROTEIN DDB_G0277895-RELATED"/>
    <property type="match status" value="1"/>
</dbReference>
<accession>A0A421BU27</accession>
<dbReference type="InterPro" id="IPR050932">
    <property type="entry name" value="TM2D1-3-like"/>
</dbReference>
<dbReference type="RefSeq" id="WP_121531163.1">
    <property type="nucleotide sequence ID" value="NZ_RCHI01000003.1"/>
</dbReference>
<dbReference type="Pfam" id="PF05154">
    <property type="entry name" value="TM2"/>
    <property type="match status" value="1"/>
</dbReference>
<keyword evidence="4 5" id="KW-0472">Membrane</keyword>
<evidence type="ECO:0000313" key="7">
    <source>
        <dbReference type="EMBL" id="RLL71779.1"/>
    </source>
</evidence>
<protein>
    <submittedName>
        <fullName evidence="7">TM2 domain-containing protein</fullName>
    </submittedName>
</protein>
<evidence type="ECO:0000259" key="6">
    <source>
        <dbReference type="Pfam" id="PF05154"/>
    </source>
</evidence>
<evidence type="ECO:0000256" key="5">
    <source>
        <dbReference type="SAM" id="Phobius"/>
    </source>
</evidence>
<dbReference type="Proteomes" id="UP000279673">
    <property type="component" value="Unassembled WGS sequence"/>
</dbReference>
<feature type="domain" description="TM2" evidence="6">
    <location>
        <begin position="16"/>
        <end position="58"/>
    </location>
</feature>
<dbReference type="AlphaFoldDB" id="A0A421BU27"/>
<name>A0A421BU27_9RHOB</name>
<proteinExistence type="predicted"/>
<comment type="subcellular location">
    <subcellularLocation>
        <location evidence="1">Membrane</location>
        <topology evidence="1">Multi-pass membrane protein</topology>
    </subcellularLocation>
</comment>
<gene>
    <name evidence="7" type="ORF">DYS74_03975</name>
</gene>
<keyword evidence="2 5" id="KW-0812">Transmembrane</keyword>
<comment type="caution">
    <text evidence="7">The sequence shown here is derived from an EMBL/GenBank/DDBJ whole genome shotgun (WGS) entry which is preliminary data.</text>
</comment>